<comment type="caution">
    <text evidence="9">The sequence shown here is derived from an EMBL/GenBank/DDBJ whole genome shotgun (WGS) entry which is preliminary data.</text>
</comment>
<feature type="domain" description="Dimethylamine monooxygenase subunit DmmA-like C-terminal" evidence="7">
    <location>
        <begin position="138"/>
        <end position="181"/>
    </location>
</feature>
<dbReference type="Pfam" id="PF22289">
    <property type="entry name" value="DmmA-like_C"/>
    <property type="match status" value="1"/>
</dbReference>
<evidence type="ECO:0000256" key="6">
    <source>
        <dbReference type="ARBA" id="ARBA00023014"/>
    </source>
</evidence>
<reference evidence="10" key="1">
    <citation type="submission" date="2023-07" db="EMBL/GenBank/DDBJ databases">
        <title>Paracoccus sp. MBLB3053 whole genome sequence.</title>
        <authorList>
            <person name="Hwang C.Y."/>
            <person name="Cho E.-S."/>
            <person name="Seo M.-J."/>
        </authorList>
    </citation>
    <scope>NUCLEOTIDE SEQUENCE [LARGE SCALE GENOMIC DNA]</scope>
    <source>
        <strain evidence="10">MBLB3053</strain>
    </source>
</reference>
<evidence type="ECO:0000256" key="2">
    <source>
        <dbReference type="ARBA" id="ARBA00022714"/>
    </source>
</evidence>
<organism evidence="9 10">
    <name type="scientific">Paracoccus aurantius</name>
    <dbReference type="NCBI Taxonomy" id="3073814"/>
    <lineage>
        <taxon>Bacteria</taxon>
        <taxon>Pseudomonadati</taxon>
        <taxon>Pseudomonadota</taxon>
        <taxon>Alphaproteobacteria</taxon>
        <taxon>Rhodobacterales</taxon>
        <taxon>Paracoccaceae</taxon>
        <taxon>Paracoccus</taxon>
    </lineage>
</organism>
<dbReference type="GO" id="GO:0004497">
    <property type="term" value="F:monooxygenase activity"/>
    <property type="evidence" value="ECO:0007669"/>
    <property type="project" value="UniProtKB-KW"/>
</dbReference>
<dbReference type="EMBL" id="JAVQLW010000003">
    <property type="protein sequence ID" value="MDS9469535.1"/>
    <property type="molecule type" value="Genomic_DNA"/>
</dbReference>
<evidence type="ECO:0000256" key="5">
    <source>
        <dbReference type="ARBA" id="ARBA00023004"/>
    </source>
</evidence>
<gene>
    <name evidence="9" type="ORF">RGQ15_18370</name>
</gene>
<protein>
    <submittedName>
        <fullName evidence="9">Dimethylamine monooxygenase subunit DmmA family protein</fullName>
    </submittedName>
</protein>
<keyword evidence="10" id="KW-1185">Reference proteome</keyword>
<dbReference type="NCBIfam" id="NF041259">
    <property type="entry name" value="mono_DmmA_fam"/>
    <property type="match status" value="1"/>
</dbReference>
<dbReference type="InterPro" id="IPR054582">
    <property type="entry name" value="DmmA-like_N"/>
</dbReference>
<evidence type="ECO:0000313" key="9">
    <source>
        <dbReference type="EMBL" id="MDS9469535.1"/>
    </source>
</evidence>
<name>A0ABU2HYD1_9RHOB</name>
<evidence type="ECO:0000256" key="3">
    <source>
        <dbReference type="ARBA" id="ARBA00022723"/>
    </source>
</evidence>
<evidence type="ECO:0000256" key="4">
    <source>
        <dbReference type="ARBA" id="ARBA00023002"/>
    </source>
</evidence>
<dbReference type="RefSeq" id="WP_311162179.1">
    <property type="nucleotide sequence ID" value="NZ_JAVQLW010000003.1"/>
</dbReference>
<dbReference type="Pfam" id="PF22290">
    <property type="entry name" value="DmmA-like_N"/>
    <property type="match status" value="1"/>
</dbReference>
<evidence type="ECO:0000256" key="1">
    <source>
        <dbReference type="ARBA" id="ARBA00022630"/>
    </source>
</evidence>
<accession>A0ABU2HYD1</accession>
<feature type="domain" description="Dimethylamine monooxygenase subunit DmmA-like N-terminal" evidence="8">
    <location>
        <begin position="11"/>
        <end position="124"/>
    </location>
</feature>
<keyword evidence="5" id="KW-0408">Iron</keyword>
<evidence type="ECO:0000259" key="8">
    <source>
        <dbReference type="Pfam" id="PF22290"/>
    </source>
</evidence>
<keyword evidence="1" id="KW-0285">Flavoprotein</keyword>
<dbReference type="InterPro" id="IPR048037">
    <property type="entry name" value="DmmA-like_C"/>
</dbReference>
<keyword evidence="2" id="KW-0001">2Fe-2S</keyword>
<keyword evidence="3" id="KW-0479">Metal-binding</keyword>
<keyword evidence="4" id="KW-0560">Oxidoreductase</keyword>
<evidence type="ECO:0000313" key="10">
    <source>
        <dbReference type="Proteomes" id="UP001269144"/>
    </source>
</evidence>
<dbReference type="Proteomes" id="UP001269144">
    <property type="component" value="Unassembled WGS sequence"/>
</dbReference>
<keyword evidence="9" id="KW-0503">Monooxygenase</keyword>
<evidence type="ECO:0000259" key="7">
    <source>
        <dbReference type="Pfam" id="PF22289"/>
    </source>
</evidence>
<keyword evidence="6" id="KW-0411">Iron-sulfur</keyword>
<proteinExistence type="predicted"/>
<sequence length="199" mass="20978">MTISVPDTVFASRPRHAPLQARPCASALMIADEAGSAALLSLAKLAPELMPRSTILICSGSDATAAIRDLQPARLVEIGARTELPAALRGLLAEARMGLQAYIAGAEDLIDQAVAVLQTAGLPPGAIQTERRGSPARRMQCVHCKAITEGVTSDPYCCPGCSRSLYVRDHFSRRLGAYQGVCVDAETPGIVPEAQEISQ</sequence>